<dbReference type="PANTHER" id="PTHR36121">
    <property type="entry name" value="PROTEIN SXY"/>
    <property type="match status" value="1"/>
</dbReference>
<evidence type="ECO:0000313" key="6">
    <source>
        <dbReference type="Proteomes" id="UP000469927"/>
    </source>
</evidence>
<dbReference type="Proteomes" id="UP000244378">
    <property type="component" value="Unassembled WGS sequence"/>
</dbReference>
<dbReference type="Pfam" id="PF04993">
    <property type="entry name" value="TfoX_N"/>
    <property type="match status" value="1"/>
</dbReference>
<evidence type="ECO:0000313" key="3">
    <source>
        <dbReference type="EMBL" id="KAB0882392.1"/>
    </source>
</evidence>
<reference evidence="3 6" key="2">
    <citation type="submission" date="2019-08" db="EMBL/GenBank/DDBJ databases">
        <title>Prevalence, distribution, and phylogeny of type two toxin-antitoxin genes possessed by Cronobacter species where C. sakazakii homologs follow sequence type lineages.</title>
        <authorList>
            <person name="Finkelstein S."/>
            <person name="Negrete F."/>
            <person name="Jang H."/>
            <person name="Gopinath G.R."/>
            <person name="Tall B.D."/>
        </authorList>
    </citation>
    <scope>NUCLEOTIDE SEQUENCE [LARGE SCALE GENOMIC DNA]</scope>
    <source>
        <strain evidence="3 6">MOD1_GK1257</strain>
    </source>
</reference>
<dbReference type="EMBL" id="MSAE01000019">
    <property type="protein sequence ID" value="PUX14663.1"/>
    <property type="molecule type" value="Genomic_DNA"/>
</dbReference>
<dbReference type="Gene3D" id="3.30.1460.30">
    <property type="entry name" value="YgaC/TfoX-N like chaperone"/>
    <property type="match status" value="1"/>
</dbReference>
<feature type="compositionally biased region" description="Basic and acidic residues" evidence="1">
    <location>
        <begin position="125"/>
        <end position="138"/>
    </location>
</feature>
<dbReference type="InterPro" id="IPR007076">
    <property type="entry name" value="TfoX_N"/>
</dbReference>
<feature type="region of interest" description="Disordered" evidence="1">
    <location>
        <begin position="111"/>
        <end position="138"/>
    </location>
</feature>
<accession>A0A2T7AT75</accession>
<gene>
    <name evidence="4" type="ORF">AUN14_09835</name>
    <name evidence="3" type="ORF">FZI19_08430</name>
</gene>
<protein>
    <submittedName>
        <fullName evidence="4">TfoX-like protein</fullName>
    </submittedName>
    <submittedName>
        <fullName evidence="3">TfoX/Sxy family protein</fullName>
    </submittedName>
</protein>
<dbReference type="EMBL" id="WAGD01000020">
    <property type="protein sequence ID" value="KAB0882392.1"/>
    <property type="molecule type" value="Genomic_DNA"/>
</dbReference>
<dbReference type="RefSeq" id="WP_075193096.1">
    <property type="nucleotide sequence ID" value="NZ_JADKNN010000012.1"/>
</dbReference>
<dbReference type="SUPFAM" id="SSF159894">
    <property type="entry name" value="YgaC/TfoX-N like"/>
    <property type="match status" value="1"/>
</dbReference>
<feature type="compositionally biased region" description="Basic residues" evidence="1">
    <location>
        <begin position="115"/>
        <end position="124"/>
    </location>
</feature>
<dbReference type="OrthoDB" id="8687154at2"/>
<organism evidence="4 5">
    <name type="scientific">Cronobacter muytjensii</name>
    <dbReference type="NCBI Taxonomy" id="413501"/>
    <lineage>
        <taxon>Bacteria</taxon>
        <taxon>Pseudomonadati</taxon>
        <taxon>Pseudomonadota</taxon>
        <taxon>Gammaproteobacteria</taxon>
        <taxon>Enterobacterales</taxon>
        <taxon>Enterobacteriaceae</taxon>
        <taxon>Cronobacter</taxon>
    </lineage>
</organism>
<name>A0A2T7AT75_9ENTR</name>
<comment type="caution">
    <text evidence="4">The sequence shown here is derived from an EMBL/GenBank/DDBJ whole genome shotgun (WGS) entry which is preliminary data.</text>
</comment>
<dbReference type="Proteomes" id="UP000469927">
    <property type="component" value="Unassembled WGS sequence"/>
</dbReference>
<keyword evidence="6" id="KW-1185">Reference proteome</keyword>
<reference evidence="4 5" key="1">
    <citation type="submission" date="2016-12" db="EMBL/GenBank/DDBJ databases">
        <title>Analysis of the Molecular Diversity Among Cronobacter Species Isolated from Filth Flies Using a Pan Genomic DNA Microarray.</title>
        <authorList>
            <person name="Pava-Ripoll M."/>
            <person name="Tall B."/>
            <person name="Farber J."/>
            <person name="Fanning S."/>
            <person name="Lehner A."/>
            <person name="Stephan R."/>
            <person name="Pagotto F."/>
            <person name="Iverson C."/>
            <person name="Ziobro G."/>
            <person name="Miller A."/>
            <person name="Pearson R."/>
            <person name="Yan Q."/>
            <person name="Kim M."/>
            <person name="Jeong S."/>
            <person name="Park J."/>
            <person name="Jun S."/>
            <person name="Choi H."/>
            <person name="Chung T."/>
            <person name="Yoo Y."/>
            <person name="Park E."/>
            <person name="Hwang S."/>
            <person name="Lee B."/>
            <person name="Sathyamoorthy V."/>
            <person name="Carter L."/>
            <person name="Mammel M."/>
            <person name="Jackson S."/>
            <person name="Kothary M."/>
            <person name="Patel I."/>
            <person name="Grim C."/>
            <person name="Gopinath G."/>
            <person name="Gangiredla J."/>
            <person name="Chase H."/>
        </authorList>
    </citation>
    <scope>NUCLEOTIDE SEQUENCE [LARGE SCALE GENOMIC DNA]</scope>
    <source>
        <strain evidence="4 5">MOD1-Md1s</strain>
    </source>
</reference>
<evidence type="ECO:0000313" key="4">
    <source>
        <dbReference type="EMBL" id="PUX14663.1"/>
    </source>
</evidence>
<proteinExistence type="predicted"/>
<evidence type="ECO:0000313" key="5">
    <source>
        <dbReference type="Proteomes" id="UP000244378"/>
    </source>
</evidence>
<dbReference type="PANTHER" id="PTHR36121:SF1">
    <property type="entry name" value="PROTEIN SXY"/>
    <property type="match status" value="1"/>
</dbReference>
<evidence type="ECO:0000256" key="1">
    <source>
        <dbReference type="SAM" id="MobiDB-lite"/>
    </source>
</evidence>
<dbReference type="InterPro" id="IPR047525">
    <property type="entry name" value="TfoX-like"/>
</dbReference>
<sequence length="138" mass="15632">MKVSREYLTFLLDQLAPLGAVETRRMFGCVALFQGGRMFALVDSDAQFYLKADALNRERFIAAGFPPFTYLTTRRSGGQHEVALGYYQLPEELVEDNDEFLRWAREGLAAAARAPVKKPRKTARKARDNAKTNDKLLD</sequence>
<dbReference type="AlphaFoldDB" id="A0A2T7AT75"/>
<evidence type="ECO:0000259" key="2">
    <source>
        <dbReference type="Pfam" id="PF04993"/>
    </source>
</evidence>
<feature type="domain" description="TfoX N-terminal" evidence="2">
    <location>
        <begin position="13"/>
        <end position="111"/>
    </location>
</feature>